<gene>
    <name evidence="1" type="primary">ORF47810</name>
</gene>
<feature type="non-terminal residue" evidence="1">
    <location>
        <position position="51"/>
    </location>
</feature>
<proteinExistence type="predicted"/>
<dbReference type="EMBL" id="HACG01016429">
    <property type="protein sequence ID" value="CEK63294.1"/>
    <property type="molecule type" value="Transcribed_RNA"/>
</dbReference>
<protein>
    <submittedName>
        <fullName evidence="1">Uncharacterized protein</fullName>
    </submittedName>
</protein>
<sequence>MVNNAHKHKQNEQSQLIFLEINGSILAETVHSHLGDMAESQTLERVGKLGV</sequence>
<evidence type="ECO:0000313" key="1">
    <source>
        <dbReference type="EMBL" id="CEK63294.1"/>
    </source>
</evidence>
<accession>A0A0B6Z3T5</accession>
<reference evidence="1" key="1">
    <citation type="submission" date="2014-12" db="EMBL/GenBank/DDBJ databases">
        <title>Insight into the proteome of Arion vulgaris.</title>
        <authorList>
            <person name="Aradska J."/>
            <person name="Bulat T."/>
            <person name="Smidak R."/>
            <person name="Sarate P."/>
            <person name="Gangsoo J."/>
            <person name="Sialana F."/>
            <person name="Bilban M."/>
            <person name="Lubec G."/>
        </authorList>
    </citation>
    <scope>NUCLEOTIDE SEQUENCE</scope>
    <source>
        <tissue evidence="1">Skin</tissue>
    </source>
</reference>
<dbReference type="AlphaFoldDB" id="A0A0B6Z3T5"/>
<organism evidence="1">
    <name type="scientific">Arion vulgaris</name>
    <dbReference type="NCBI Taxonomy" id="1028688"/>
    <lineage>
        <taxon>Eukaryota</taxon>
        <taxon>Metazoa</taxon>
        <taxon>Spiralia</taxon>
        <taxon>Lophotrochozoa</taxon>
        <taxon>Mollusca</taxon>
        <taxon>Gastropoda</taxon>
        <taxon>Heterobranchia</taxon>
        <taxon>Euthyneura</taxon>
        <taxon>Panpulmonata</taxon>
        <taxon>Eupulmonata</taxon>
        <taxon>Stylommatophora</taxon>
        <taxon>Helicina</taxon>
        <taxon>Arionoidea</taxon>
        <taxon>Arionidae</taxon>
        <taxon>Arion</taxon>
    </lineage>
</organism>
<name>A0A0B6Z3T5_9EUPU</name>